<dbReference type="SUPFAM" id="SSF53850">
    <property type="entry name" value="Periplasmic binding protein-like II"/>
    <property type="match status" value="1"/>
</dbReference>
<feature type="signal peptide" evidence="4">
    <location>
        <begin position="1"/>
        <end position="25"/>
    </location>
</feature>
<dbReference type="AlphaFoldDB" id="A0A810PYN6"/>
<dbReference type="GO" id="GO:1904680">
    <property type="term" value="F:peptide transmembrane transporter activity"/>
    <property type="evidence" value="ECO:0007669"/>
    <property type="project" value="TreeGrafter"/>
</dbReference>
<gene>
    <name evidence="6" type="primary">oppA</name>
    <name evidence="6" type="ORF">MM50RIKEN_09810</name>
</gene>
<evidence type="ECO:0000256" key="1">
    <source>
        <dbReference type="ARBA" id="ARBA00005695"/>
    </source>
</evidence>
<evidence type="ECO:0000256" key="3">
    <source>
        <dbReference type="ARBA" id="ARBA00022729"/>
    </source>
</evidence>
<evidence type="ECO:0000259" key="5">
    <source>
        <dbReference type="Pfam" id="PF00496"/>
    </source>
</evidence>
<proteinExistence type="inferred from homology"/>
<dbReference type="InterPro" id="IPR039424">
    <property type="entry name" value="SBP_5"/>
</dbReference>
<dbReference type="GO" id="GO:0015833">
    <property type="term" value="P:peptide transport"/>
    <property type="evidence" value="ECO:0007669"/>
    <property type="project" value="TreeGrafter"/>
</dbReference>
<dbReference type="EMBL" id="AP023418">
    <property type="protein sequence ID" value="BCK81218.1"/>
    <property type="molecule type" value="Genomic_DNA"/>
</dbReference>
<organism evidence="6 7">
    <name type="scientific">Vescimonas coprocola</name>
    <dbReference type="NCBI Taxonomy" id="2714355"/>
    <lineage>
        <taxon>Bacteria</taxon>
        <taxon>Bacillati</taxon>
        <taxon>Bacillota</taxon>
        <taxon>Clostridia</taxon>
        <taxon>Eubacteriales</taxon>
        <taxon>Oscillospiraceae</taxon>
        <taxon>Vescimonas</taxon>
    </lineage>
</organism>
<dbReference type="Proteomes" id="UP000681035">
    <property type="component" value="Chromosome"/>
</dbReference>
<dbReference type="GO" id="GO:0042597">
    <property type="term" value="C:periplasmic space"/>
    <property type="evidence" value="ECO:0007669"/>
    <property type="project" value="UniProtKB-ARBA"/>
</dbReference>
<feature type="chain" id="PRO_5038809987" evidence="4">
    <location>
        <begin position="26"/>
        <end position="538"/>
    </location>
</feature>
<dbReference type="GO" id="GO:0043190">
    <property type="term" value="C:ATP-binding cassette (ABC) transporter complex"/>
    <property type="evidence" value="ECO:0007669"/>
    <property type="project" value="InterPro"/>
</dbReference>
<sequence>MKKFLALVLSLCLVLSLAACGGKTADDDTGEGSKTGGTIQVGLNSAPVSMNIWCQNDLNSATIMNLVCPNLVAIDDDGNKYDYLTESSESNEDCTVWTIKLKELYWNDGTPVTSADLLFTAKYGVEHHIGFFDSYYGLVDFEKSSCPDERTVEFALTSGNVNFWKGAGNWIPVMRESEWSSVEEPTTYSYSGAGYGPYYISEWVDGEYVTLKRNPYFTQANDGAGACIDEVVFRVYTDENAMVLALQNGEVDVCANFLSASSISQLQSNSNYQIESVGSLGYTLITFSQTNELLQDVNVRKALAASCDREALVNVAMSGAATPMYTPISPVYSDFTASNIRQPEFDTAAAASILENAGYVDTNGDGIRESADGKPLSFTITYKGTMANVDGIMSILSSDFAKAGVELKLQPVDAATFSANVTQGHKYDISYSSWGTIDDVDTTLLTVFGIGQTLNFMEFNSQEQEDLLNAMQSETDYNKRLELLNQWQTWFVENLPCCHLFVPNNTYAADTTNFTGWHLSPGNSAFLACANFVNVHAK</sequence>
<dbReference type="InterPro" id="IPR000914">
    <property type="entry name" value="SBP_5_dom"/>
</dbReference>
<feature type="domain" description="Solute-binding protein family 5" evidence="5">
    <location>
        <begin position="84"/>
        <end position="446"/>
    </location>
</feature>
<protein>
    <submittedName>
        <fullName evidence="6">Peptide ABC transporter substrate-binding protein</fullName>
    </submittedName>
</protein>
<keyword evidence="3 4" id="KW-0732">Signal</keyword>
<accession>A0A810PYN6</accession>
<dbReference type="CDD" id="cd00995">
    <property type="entry name" value="PBP2_NikA_DppA_OppA_like"/>
    <property type="match status" value="1"/>
</dbReference>
<keyword evidence="7" id="KW-1185">Reference proteome</keyword>
<evidence type="ECO:0000256" key="2">
    <source>
        <dbReference type="ARBA" id="ARBA00022448"/>
    </source>
</evidence>
<dbReference type="KEGG" id="vcop:MM50RIKEN_09810"/>
<dbReference type="PANTHER" id="PTHR30290:SF9">
    <property type="entry name" value="OLIGOPEPTIDE-BINDING PROTEIN APPA"/>
    <property type="match status" value="1"/>
</dbReference>
<reference evidence="6" key="1">
    <citation type="submission" date="2020-09" db="EMBL/GenBank/DDBJ databases">
        <title>New species isolated from human feces.</title>
        <authorList>
            <person name="Kitahara M."/>
            <person name="Shigeno Y."/>
            <person name="Shime M."/>
            <person name="Matsumoto Y."/>
            <person name="Nakamura S."/>
            <person name="Motooka D."/>
            <person name="Fukuoka S."/>
            <person name="Nishikawa H."/>
            <person name="Benno Y."/>
        </authorList>
    </citation>
    <scope>NUCLEOTIDE SEQUENCE</scope>
    <source>
        <strain evidence="6">MM50</strain>
    </source>
</reference>
<dbReference type="RefSeq" id="WP_213541979.1">
    <property type="nucleotide sequence ID" value="NZ_AP023418.1"/>
</dbReference>
<dbReference type="PIRSF" id="PIRSF002741">
    <property type="entry name" value="MppA"/>
    <property type="match status" value="1"/>
</dbReference>
<dbReference type="Gene3D" id="3.10.105.10">
    <property type="entry name" value="Dipeptide-binding Protein, Domain 3"/>
    <property type="match status" value="1"/>
</dbReference>
<dbReference type="PANTHER" id="PTHR30290">
    <property type="entry name" value="PERIPLASMIC BINDING COMPONENT OF ABC TRANSPORTER"/>
    <property type="match status" value="1"/>
</dbReference>
<evidence type="ECO:0000313" key="6">
    <source>
        <dbReference type="EMBL" id="BCK81218.1"/>
    </source>
</evidence>
<name>A0A810PYN6_9FIRM</name>
<dbReference type="Pfam" id="PF00496">
    <property type="entry name" value="SBP_bac_5"/>
    <property type="match status" value="1"/>
</dbReference>
<dbReference type="PROSITE" id="PS51257">
    <property type="entry name" value="PROKAR_LIPOPROTEIN"/>
    <property type="match status" value="1"/>
</dbReference>
<comment type="similarity">
    <text evidence="1">Belongs to the bacterial solute-binding protein 5 family.</text>
</comment>
<dbReference type="InterPro" id="IPR030678">
    <property type="entry name" value="Peptide/Ni-bd"/>
</dbReference>
<evidence type="ECO:0000313" key="7">
    <source>
        <dbReference type="Proteomes" id="UP000681035"/>
    </source>
</evidence>
<keyword evidence="2" id="KW-0813">Transport</keyword>
<evidence type="ECO:0000256" key="4">
    <source>
        <dbReference type="SAM" id="SignalP"/>
    </source>
</evidence>
<dbReference type="Gene3D" id="3.40.190.10">
    <property type="entry name" value="Periplasmic binding protein-like II"/>
    <property type="match status" value="1"/>
</dbReference>